<feature type="region of interest" description="Disordered" evidence="1">
    <location>
        <begin position="129"/>
        <end position="193"/>
    </location>
</feature>
<keyword evidence="3" id="KW-1185">Reference proteome</keyword>
<feature type="compositionally biased region" description="Low complexity" evidence="1">
    <location>
        <begin position="129"/>
        <end position="176"/>
    </location>
</feature>
<sequence>MGISTARAQGVTKNVSTDAITFQPPNEWNGQTTDTPGASVTYICTQPCTGITIFGSQTDNETGQFSVCLDCVNAPPGSLPNLTAETVFNPTFQFFTENLPPALHTLQVVTHSNTPFNVDGVQVTLAFPPSSTDSNNSDTSNATLTATSSSLTSTFTTSSTSTSTPSPSNSTSSASAIKRRKQNGDNFNGNKQWGKGFAKIISWPRPSMDDPVGPASPMLETFRTSRNLEAGYGPGGLYRTATRGASPPNYTSTSDLNNVGSRRNDNTETAVNTGAIPEQGQQQTYGTPETGTGTLSTRRVSQPSVYSSYTDPWEDVDEDYFNSDDGGNDSDSSGQGHTYLDPKSSSSPTSSKRERLKINLQIPNRSVSTRSKKSVRSTRTRDTTFQTPAAVKNMLSELNNAIRGGADRFAWKKSMPPVPAIPSAYTEDRSDMPMKFLTPPATGGKGHRPTRSTDVLI</sequence>
<name>A0AAV5A9U2_9AGAM</name>
<dbReference type="AlphaFoldDB" id="A0AAV5A9U2"/>
<feature type="region of interest" description="Disordered" evidence="1">
    <location>
        <begin position="226"/>
        <end position="356"/>
    </location>
</feature>
<comment type="caution">
    <text evidence="2">The sequence shown here is derived from an EMBL/GenBank/DDBJ whole genome shotgun (WGS) entry which is preliminary data.</text>
</comment>
<evidence type="ECO:0000313" key="3">
    <source>
        <dbReference type="Proteomes" id="UP001050691"/>
    </source>
</evidence>
<organism evidence="2 3">
    <name type="scientific">Clathrus columnatus</name>
    <dbReference type="NCBI Taxonomy" id="1419009"/>
    <lineage>
        <taxon>Eukaryota</taxon>
        <taxon>Fungi</taxon>
        <taxon>Dikarya</taxon>
        <taxon>Basidiomycota</taxon>
        <taxon>Agaricomycotina</taxon>
        <taxon>Agaricomycetes</taxon>
        <taxon>Phallomycetidae</taxon>
        <taxon>Phallales</taxon>
        <taxon>Clathraceae</taxon>
        <taxon>Clathrus</taxon>
    </lineage>
</organism>
<dbReference type="EMBL" id="BPWL01000004">
    <property type="protein sequence ID" value="GJJ09306.1"/>
    <property type="molecule type" value="Genomic_DNA"/>
</dbReference>
<reference evidence="2" key="1">
    <citation type="submission" date="2021-10" db="EMBL/GenBank/DDBJ databases">
        <title>De novo Genome Assembly of Clathrus columnatus (Basidiomycota, Fungi) Using Illumina and Nanopore Sequence Data.</title>
        <authorList>
            <person name="Ogiso-Tanaka E."/>
            <person name="Itagaki H."/>
            <person name="Hosoya T."/>
            <person name="Hosaka K."/>
        </authorList>
    </citation>
    <scope>NUCLEOTIDE SEQUENCE</scope>
    <source>
        <strain evidence="2">MO-923</strain>
    </source>
</reference>
<accession>A0AAV5A9U2</accession>
<feature type="compositionally biased region" description="Polar residues" evidence="1">
    <location>
        <begin position="279"/>
        <end position="310"/>
    </location>
</feature>
<feature type="compositionally biased region" description="Polar residues" evidence="1">
    <location>
        <begin position="248"/>
        <end position="272"/>
    </location>
</feature>
<feature type="compositionally biased region" description="Acidic residues" evidence="1">
    <location>
        <begin position="312"/>
        <end position="328"/>
    </location>
</feature>
<dbReference type="Proteomes" id="UP001050691">
    <property type="component" value="Unassembled WGS sequence"/>
</dbReference>
<evidence type="ECO:0000256" key="1">
    <source>
        <dbReference type="SAM" id="MobiDB-lite"/>
    </source>
</evidence>
<proteinExistence type="predicted"/>
<gene>
    <name evidence="2" type="ORF">Clacol_003528</name>
</gene>
<protein>
    <submittedName>
        <fullName evidence="2">Uncharacterized protein</fullName>
    </submittedName>
</protein>
<feature type="compositionally biased region" description="Low complexity" evidence="1">
    <location>
        <begin position="329"/>
        <end position="350"/>
    </location>
</feature>
<evidence type="ECO:0000313" key="2">
    <source>
        <dbReference type="EMBL" id="GJJ09306.1"/>
    </source>
</evidence>
<feature type="region of interest" description="Disordered" evidence="1">
    <location>
        <begin position="363"/>
        <end position="382"/>
    </location>
</feature>
<feature type="region of interest" description="Disordered" evidence="1">
    <location>
        <begin position="414"/>
        <end position="457"/>
    </location>
</feature>